<feature type="compositionally biased region" description="Basic and acidic residues" evidence="1">
    <location>
        <begin position="1463"/>
        <end position="1473"/>
    </location>
</feature>
<dbReference type="Proteomes" id="UP000244037">
    <property type="component" value="Unassembled WGS sequence"/>
</dbReference>
<feature type="region of interest" description="Disordered" evidence="1">
    <location>
        <begin position="193"/>
        <end position="729"/>
    </location>
</feature>
<feature type="region of interest" description="Disordered" evidence="1">
    <location>
        <begin position="100"/>
        <end position="175"/>
    </location>
</feature>
<feature type="compositionally biased region" description="Low complexity" evidence="1">
    <location>
        <begin position="617"/>
        <end position="634"/>
    </location>
</feature>
<feature type="compositionally biased region" description="Low complexity" evidence="1">
    <location>
        <begin position="943"/>
        <end position="956"/>
    </location>
</feature>
<feature type="compositionally biased region" description="Low complexity" evidence="1">
    <location>
        <begin position="307"/>
        <end position="317"/>
    </location>
</feature>
<feature type="compositionally biased region" description="Low complexity" evidence="1">
    <location>
        <begin position="982"/>
        <end position="995"/>
    </location>
</feature>
<feature type="compositionally biased region" description="Low complexity" evidence="1">
    <location>
        <begin position="405"/>
        <end position="443"/>
    </location>
</feature>
<evidence type="ECO:0000313" key="2">
    <source>
        <dbReference type="EMBL" id="PTW52192.1"/>
    </source>
</evidence>
<feature type="compositionally biased region" description="Low complexity" evidence="1">
    <location>
        <begin position="207"/>
        <end position="219"/>
    </location>
</feature>
<dbReference type="EMBL" id="QAYC01000001">
    <property type="protein sequence ID" value="PTW52192.1"/>
    <property type="molecule type" value="Genomic_DNA"/>
</dbReference>
<feature type="compositionally biased region" description="Basic and acidic residues" evidence="1">
    <location>
        <begin position="507"/>
        <end position="526"/>
    </location>
</feature>
<evidence type="ECO:0000313" key="3">
    <source>
        <dbReference type="Proteomes" id="UP000244037"/>
    </source>
</evidence>
<feature type="compositionally biased region" description="Low complexity" evidence="1">
    <location>
        <begin position="373"/>
        <end position="382"/>
    </location>
</feature>
<feature type="compositionally biased region" description="Low complexity" evidence="1">
    <location>
        <begin position="255"/>
        <end position="280"/>
    </location>
</feature>
<name>A0A8E2VPQ6_9RHOB</name>
<evidence type="ECO:0000256" key="1">
    <source>
        <dbReference type="SAM" id="MobiDB-lite"/>
    </source>
</evidence>
<feature type="compositionally biased region" description="Low complexity" evidence="1">
    <location>
        <begin position="1573"/>
        <end position="1592"/>
    </location>
</feature>
<feature type="compositionally biased region" description="Polar residues" evidence="1">
    <location>
        <begin position="670"/>
        <end position="679"/>
    </location>
</feature>
<comment type="caution">
    <text evidence="2">The sequence shown here is derived from an EMBL/GenBank/DDBJ whole genome shotgun (WGS) entry which is preliminary data.</text>
</comment>
<feature type="compositionally biased region" description="Basic and acidic residues" evidence="1">
    <location>
        <begin position="1499"/>
        <end position="1508"/>
    </location>
</feature>
<accession>A0A8E2VPQ6</accession>
<feature type="compositionally biased region" description="Basic and acidic residues" evidence="1">
    <location>
        <begin position="648"/>
        <end position="661"/>
    </location>
</feature>
<protein>
    <submittedName>
        <fullName evidence="2">Uncharacterized protein</fullName>
    </submittedName>
</protein>
<reference evidence="2 3" key="1">
    <citation type="submission" date="2018-04" db="EMBL/GenBank/DDBJ databases">
        <title>Genomic Encyclopedia of Archaeal and Bacterial Type Strains, Phase II (KMG-II): from individual species to whole genera.</title>
        <authorList>
            <person name="Goeker M."/>
        </authorList>
    </citation>
    <scope>NUCLEOTIDE SEQUENCE [LARGE SCALE GENOMIC DNA]</scope>
    <source>
        <strain evidence="2 3">DSM 19783</strain>
    </source>
</reference>
<feature type="compositionally biased region" description="Polar residues" evidence="1">
    <location>
        <begin position="687"/>
        <end position="697"/>
    </location>
</feature>
<feature type="compositionally biased region" description="Basic and acidic residues" evidence="1">
    <location>
        <begin position="533"/>
        <end position="543"/>
    </location>
</feature>
<feature type="region of interest" description="Disordered" evidence="1">
    <location>
        <begin position="864"/>
        <end position="1592"/>
    </location>
</feature>
<feature type="compositionally biased region" description="Low complexity" evidence="1">
    <location>
        <begin position="1121"/>
        <end position="1138"/>
    </location>
</feature>
<gene>
    <name evidence="2" type="ORF">C8N38_101497</name>
</gene>
<dbReference type="InterPro" id="IPR045538">
    <property type="entry name" value="CIS_TMP"/>
</dbReference>
<feature type="compositionally biased region" description="Basic and acidic residues" evidence="1">
    <location>
        <begin position="1307"/>
        <end position="1319"/>
    </location>
</feature>
<proteinExistence type="predicted"/>
<dbReference type="Pfam" id="PF19268">
    <property type="entry name" value="CIS_TMP"/>
    <property type="match status" value="1"/>
</dbReference>
<feature type="compositionally biased region" description="Low complexity" evidence="1">
    <location>
        <begin position="1294"/>
        <end position="1304"/>
    </location>
</feature>
<feature type="compositionally biased region" description="Low complexity" evidence="1">
    <location>
        <begin position="1547"/>
        <end position="1556"/>
    </location>
</feature>
<feature type="compositionally biased region" description="Basic and acidic residues" evidence="1">
    <location>
        <begin position="586"/>
        <end position="600"/>
    </location>
</feature>
<feature type="compositionally biased region" description="Low complexity" evidence="1">
    <location>
        <begin position="917"/>
        <end position="927"/>
    </location>
</feature>
<organism evidence="2 3">
    <name type="scientific">Rhodovulum kholense</name>
    <dbReference type="NCBI Taxonomy" id="453584"/>
    <lineage>
        <taxon>Bacteria</taxon>
        <taxon>Pseudomonadati</taxon>
        <taxon>Pseudomonadota</taxon>
        <taxon>Alphaproteobacteria</taxon>
        <taxon>Rhodobacterales</taxon>
        <taxon>Paracoccaceae</taxon>
        <taxon>Rhodovulum</taxon>
    </lineage>
</organism>
<keyword evidence="3" id="KW-1185">Reference proteome</keyword>
<sequence>MTGQPAPHPLTEAPPNRIGTLEFRFDLVDGPGPLGTPERLLLAIRAELLATVEHVLADSAHARADLRLETVEIDLGDFPDPPDWPAVRRRLAETLAAALAPHLGRPRPEPSRPAASAPIPGPSFPGTEGLRGPAPSATMPEPKPEPERVPASAPPTAPLADRPGAAPGAPTDPYALPVFRAASVPAAATRLTSGPAALPAQPDRHAAAPSLPADSAPRATPLPPTGAVAPEPPSVALSGTGLPETGSLGSTATIGHSPSSGNPAAAAPPAAVADPVSGPGTSSLSGPARPGPSAPEAARSLRNALESAPAPAAPSAARETPPLGPKPGADRTAGAPSDQTGSPGDTRPHPPGYGGTAVPAPPGLVVPRDLADRASSASADTAPVPMAQTAVPDDLSGTAPPAPQADPASDARTGPGLARAPSGAPARPASPAAPESETPTAIPQEAGVAHRMSVPDDTASARSLGDHPTAGVSALTDALSARAPSAVQTPPGPSSGRQTPDLPPTERPAHDRPDATARHGVPERHPASPQRSLQDDANRRDPTRPVAPAAGSSPERSIGDPAPPQTETAEGSAPGSGAQELGQARQPDRARTTGEARDLKGSALRQDPDEADGTGAGLKTATAAGAGQQTDTPAPTARSDPAALPREALGDERPNPADRSRQGHRPGGASASQTPSQSGLADAVSDAPTTPNDTASAASAKPGMVGRQRAARRLVPALGGESARLRPSPETLDRIAAQLRSAPPPETLAALASGGAAARAAAQALRQATIGRPGGADPILAGLAPDDIARLIAALLPKGAQALSEAVAALDRTARDPVSARRAVAQALLETRPVDLDAARALAPKDPGARALADLLALAGASPGRVTPAPALPGDGTPGAPGRDRAAQTGEAPDATRDAASPGQPAEDRSGASDNGAFAAPPAQTAPPERKADAPDAGPETLGSGPAAEGPPAATPKVGPQGLSDRAASKTGSADGGHAADRATPAAHAAQADPAGPRPGEPGEKPDAPVIGATTDPGPQPGEAAGDGTAPDAGILRAAARNLRDPKPTGSAEGSGRAAGNSPDKAALPGPRSADGGHTADRATPAAHAAQGDPAGPRPGEPGEKPDAPVTGATTDPGPQPGEADGDGTAPDAAPDAGILRAAARNLRDPKPTGSAEGSGRAAGNSPDKAALPGPRSADGGHTADRATPAAHAAQGDPAGPRPGEPGEQPDAPVTGATTGPDPQPGGSARAEPDKAAGDGTAPDTGILGAAARNRRDAKPTGSAEGSGRATGNGPDKGALPGPRSAEGGHAADRAIPAAHAAQADPTKQRPGEPGEKPDAPVTGATTDPAPQPGEAAGDGTTPDAGFLGAAARNRRDPKPTGSAKEAGRATGNSPDKAAPPGPQSDADVAARAGRSRGPEGNAPRQDAEGSPGADPATPSVGAARDGWSGHLLGHDARPLPETRGLAGRGDRPAPAGSAGHATAKERPSDAAQRRASGPPPERNGVPDPSRIEALAGRDLPEAPKGKPLDGPAGPSVPRTAETARPDPAADPGTGKTGQARADAENAARPGADGPADGPPDPARPSRAHTDAADAAPAATEAPGPADAPPETEAREAALAGLYEAALGDGASTVRGMLDQIAGALPVALTSPLDRDGLDAAKLAAALVAGPGPGAPGRAAEAFLQALSPDEAERVVLLRSLAARLGYAAPAPGPQGALRRTARAAVEDLLKAAAPAPAPARAAPPVGTASEAATHSLTERAGLVLFHPYLRMLFDRLGLIEARQIRADGLPRAAAVLAALAEAQPAQRLPDPLERLLLGMPEGARPEPCPTLAPAETALIDSLLRSVIGQWTRLGKTSPEGLRATFIRRRGLIGTDDRGAPRLTVAPGPFDMLLDGLPWALGPIRLPWMPEALSVIWRNADD</sequence>